<evidence type="ECO:0008006" key="3">
    <source>
        <dbReference type="Google" id="ProtNLM"/>
    </source>
</evidence>
<sequence length="105" mass="11515">MAQDRGLFELVTVGAVWQHLEEAVQGLAMTSLSQMIQTGGLLIMSLRHGPGATNRQVFQTSAETVINIASSCGFDLLRKVEAASVQSDNRSNGVRWTWLALRKTR</sequence>
<reference evidence="1 2" key="1">
    <citation type="journal article" date="2015" name="Int. J. Syst. Evol. Microbiol.">
        <title>Description of Sphingopyxis fribergensis sp. nov. - a soil bacterium with the ability to degrade styrene and phenylacetic acid.</title>
        <authorList>
            <person name="Oelschlagel M."/>
            <person name="Ruckert C."/>
            <person name="Kalinowski J."/>
            <person name="Schmidt G."/>
            <person name="Schlomann M."/>
            <person name="Tischler D."/>
        </authorList>
    </citation>
    <scope>NUCLEOTIDE SEQUENCE [LARGE SCALE GENOMIC DNA]</scope>
    <source>
        <strain evidence="1 2">Kp5.2</strain>
    </source>
</reference>
<organism evidence="1 2">
    <name type="scientific">Sphingopyxis fribergensis</name>
    <dbReference type="NCBI Taxonomy" id="1515612"/>
    <lineage>
        <taxon>Bacteria</taxon>
        <taxon>Pseudomonadati</taxon>
        <taxon>Pseudomonadota</taxon>
        <taxon>Alphaproteobacteria</taxon>
        <taxon>Sphingomonadales</taxon>
        <taxon>Sphingomonadaceae</taxon>
        <taxon>Sphingopyxis</taxon>
    </lineage>
</organism>
<dbReference type="STRING" id="1515612.SKP52_09855"/>
<protein>
    <recommendedName>
        <fullName evidence="3">Methyltransferase type 11 domain-containing protein</fullName>
    </recommendedName>
</protein>
<name>A0A0A7PI11_9SPHN</name>
<dbReference type="AlphaFoldDB" id="A0A0A7PI11"/>
<keyword evidence="2" id="KW-1185">Reference proteome</keyword>
<dbReference type="HOGENOM" id="CLU_2234846_0_0_5"/>
<evidence type="ECO:0000313" key="1">
    <source>
        <dbReference type="EMBL" id="AJA08878.1"/>
    </source>
</evidence>
<proteinExistence type="predicted"/>
<gene>
    <name evidence="1" type="ORF">SKP52_09855</name>
</gene>
<dbReference type="EMBL" id="CP009122">
    <property type="protein sequence ID" value="AJA08878.1"/>
    <property type="molecule type" value="Genomic_DNA"/>
</dbReference>
<dbReference type="Proteomes" id="UP000030907">
    <property type="component" value="Chromosome"/>
</dbReference>
<dbReference type="KEGG" id="sphk:SKP52_09855"/>
<evidence type="ECO:0000313" key="2">
    <source>
        <dbReference type="Proteomes" id="UP000030907"/>
    </source>
</evidence>
<accession>A0A0A7PI11</accession>